<dbReference type="Proteomes" id="UP000596661">
    <property type="component" value="Chromosome 8"/>
</dbReference>
<sequence>MQSLDDTPIGRSSQVIRQPSTTGVTNVTVRQQTTTVNQNMGSAVNSSAIPPAVNSSAIPLVVNLNNLTAPESSLNQQSLTRANNAILDLTPFIVNAGVNVPYPRGVD</sequence>
<evidence type="ECO:0000256" key="1">
    <source>
        <dbReference type="SAM" id="MobiDB-lite"/>
    </source>
</evidence>
<reference evidence="2" key="2">
    <citation type="submission" date="2021-03" db="UniProtKB">
        <authorList>
            <consortium name="EnsemblPlants"/>
        </authorList>
    </citation>
    <scope>IDENTIFICATION</scope>
</reference>
<feature type="compositionally biased region" description="Polar residues" evidence="1">
    <location>
        <begin position="1"/>
        <end position="20"/>
    </location>
</feature>
<feature type="region of interest" description="Disordered" evidence="1">
    <location>
        <begin position="1"/>
        <end position="29"/>
    </location>
</feature>
<dbReference type="EMBL" id="UZAU01000706">
    <property type="status" value="NOT_ANNOTATED_CDS"/>
    <property type="molecule type" value="Genomic_DNA"/>
</dbReference>
<evidence type="ECO:0000313" key="3">
    <source>
        <dbReference type="Proteomes" id="UP000596661"/>
    </source>
</evidence>
<proteinExistence type="predicted"/>
<accession>A0A803Q8B0</accession>
<dbReference type="AlphaFoldDB" id="A0A803Q8B0"/>
<dbReference type="Gramene" id="evm.model.08.1319">
    <property type="protein sequence ID" value="cds.evm.model.08.1319"/>
    <property type="gene ID" value="evm.TU.08.1319"/>
</dbReference>
<reference evidence="2" key="1">
    <citation type="submission" date="2018-11" db="EMBL/GenBank/DDBJ databases">
        <authorList>
            <person name="Grassa J C."/>
        </authorList>
    </citation>
    <scope>NUCLEOTIDE SEQUENCE [LARGE SCALE GENOMIC DNA]</scope>
</reference>
<organism evidence="2 3">
    <name type="scientific">Cannabis sativa</name>
    <name type="common">Hemp</name>
    <name type="synonym">Marijuana</name>
    <dbReference type="NCBI Taxonomy" id="3483"/>
    <lineage>
        <taxon>Eukaryota</taxon>
        <taxon>Viridiplantae</taxon>
        <taxon>Streptophyta</taxon>
        <taxon>Embryophyta</taxon>
        <taxon>Tracheophyta</taxon>
        <taxon>Spermatophyta</taxon>
        <taxon>Magnoliopsida</taxon>
        <taxon>eudicotyledons</taxon>
        <taxon>Gunneridae</taxon>
        <taxon>Pentapetalae</taxon>
        <taxon>rosids</taxon>
        <taxon>fabids</taxon>
        <taxon>Rosales</taxon>
        <taxon>Cannabaceae</taxon>
        <taxon>Cannabis</taxon>
    </lineage>
</organism>
<dbReference type="EnsemblPlants" id="evm.model.08.1319">
    <property type="protein sequence ID" value="cds.evm.model.08.1319"/>
    <property type="gene ID" value="evm.TU.08.1319"/>
</dbReference>
<keyword evidence="3" id="KW-1185">Reference proteome</keyword>
<evidence type="ECO:0000313" key="2">
    <source>
        <dbReference type="EnsemblPlants" id="cds.evm.model.08.1319"/>
    </source>
</evidence>
<name>A0A803Q8B0_CANSA</name>
<protein>
    <submittedName>
        <fullName evidence="2">Uncharacterized protein</fullName>
    </submittedName>
</protein>